<name>A0ACC0MTX7_RHOML</name>
<protein>
    <submittedName>
        <fullName evidence="1">Uncharacterized protein</fullName>
    </submittedName>
</protein>
<evidence type="ECO:0000313" key="2">
    <source>
        <dbReference type="Proteomes" id="UP001062846"/>
    </source>
</evidence>
<organism evidence="1 2">
    <name type="scientific">Rhododendron molle</name>
    <name type="common">Chinese azalea</name>
    <name type="synonym">Azalea mollis</name>
    <dbReference type="NCBI Taxonomy" id="49168"/>
    <lineage>
        <taxon>Eukaryota</taxon>
        <taxon>Viridiplantae</taxon>
        <taxon>Streptophyta</taxon>
        <taxon>Embryophyta</taxon>
        <taxon>Tracheophyta</taxon>
        <taxon>Spermatophyta</taxon>
        <taxon>Magnoliopsida</taxon>
        <taxon>eudicotyledons</taxon>
        <taxon>Gunneridae</taxon>
        <taxon>Pentapetalae</taxon>
        <taxon>asterids</taxon>
        <taxon>Ericales</taxon>
        <taxon>Ericaceae</taxon>
        <taxon>Ericoideae</taxon>
        <taxon>Rhodoreae</taxon>
        <taxon>Rhododendron</taxon>
    </lineage>
</organism>
<evidence type="ECO:0000313" key="1">
    <source>
        <dbReference type="EMBL" id="KAI8544496.1"/>
    </source>
</evidence>
<dbReference type="EMBL" id="CM046395">
    <property type="protein sequence ID" value="KAI8544496.1"/>
    <property type="molecule type" value="Genomic_DNA"/>
</dbReference>
<accession>A0ACC0MTX7</accession>
<comment type="caution">
    <text evidence="1">The sequence shown here is derived from an EMBL/GenBank/DDBJ whole genome shotgun (WGS) entry which is preliminary data.</text>
</comment>
<dbReference type="Proteomes" id="UP001062846">
    <property type="component" value="Chromosome 8"/>
</dbReference>
<sequence length="83" mass="9812">MNFWAVLQIHGGINIENVLDHREEGGAREGLFSTWRKRANAFYFYVFRVVCFLYGSLHHLRKCKWCSQSQFVGQRPERFSNGN</sequence>
<gene>
    <name evidence="1" type="ORF">RHMOL_Rhmol08G0301500</name>
</gene>
<keyword evidence="2" id="KW-1185">Reference proteome</keyword>
<reference evidence="1" key="1">
    <citation type="submission" date="2022-02" db="EMBL/GenBank/DDBJ databases">
        <title>Plant Genome Project.</title>
        <authorList>
            <person name="Zhang R.-G."/>
        </authorList>
    </citation>
    <scope>NUCLEOTIDE SEQUENCE</scope>
    <source>
        <strain evidence="1">AT1</strain>
    </source>
</reference>
<proteinExistence type="predicted"/>